<dbReference type="AlphaFoldDB" id="D6ZAW5"/>
<evidence type="ECO:0000259" key="1">
    <source>
        <dbReference type="Pfam" id="PF01370"/>
    </source>
</evidence>
<reference evidence="2 3" key="1">
    <citation type="journal article" date="2010" name="Stand. Genomic Sci.">
        <title>Complete genome sequence of Segniliparus rotundus type strain (CDC 1076).</title>
        <authorList>
            <person name="Sikorski J."/>
            <person name="Lapidus A."/>
            <person name="Copeland A."/>
            <person name="Misra M."/>
            <person name="Glavina Del Rio T."/>
            <person name="Nolan M."/>
            <person name="Lucas S."/>
            <person name="Chen F."/>
            <person name="Tice H."/>
            <person name="Cheng J.F."/>
            <person name="Jando M."/>
            <person name="Schneider S."/>
            <person name="Bruce D."/>
            <person name="Goodwin L."/>
            <person name="Pitluck S."/>
            <person name="Liolios K."/>
            <person name="Mikhailova N."/>
            <person name="Pati A."/>
            <person name="Ivanova N."/>
            <person name="Mavromatis K."/>
            <person name="Chen A."/>
            <person name="Palaniappan K."/>
            <person name="Chertkov O."/>
            <person name="Land M."/>
            <person name="Hauser L."/>
            <person name="Chang Y.J."/>
            <person name="Jeffries C.D."/>
            <person name="Brettin T."/>
            <person name="Detter J.C."/>
            <person name="Han C."/>
            <person name="Rohde M."/>
            <person name="Goker M."/>
            <person name="Bristow J."/>
            <person name="Eisen J.A."/>
            <person name="Markowitz V."/>
            <person name="Hugenholtz P."/>
            <person name="Kyrpides N.C."/>
            <person name="Klenk H.P."/>
        </authorList>
    </citation>
    <scope>NUCLEOTIDE SEQUENCE [LARGE SCALE GENOMIC DNA]</scope>
    <source>
        <strain evidence="3">ATCC BAA-972 / CDC 1076 / CIP 108378 / DSM 44985 / JCM 13578</strain>
    </source>
</reference>
<evidence type="ECO:0000313" key="3">
    <source>
        <dbReference type="Proteomes" id="UP000002247"/>
    </source>
</evidence>
<dbReference type="Proteomes" id="UP000002247">
    <property type="component" value="Chromosome"/>
</dbReference>
<dbReference type="InterPro" id="IPR036291">
    <property type="entry name" value="NAD(P)-bd_dom_sf"/>
</dbReference>
<gene>
    <name evidence="2" type="ordered locus">Srot_2407</name>
</gene>
<dbReference type="Pfam" id="PF01370">
    <property type="entry name" value="Epimerase"/>
    <property type="match status" value="1"/>
</dbReference>
<dbReference type="HOGENOM" id="CLU_839106_0_0_11"/>
<dbReference type="OrthoDB" id="3338687at2"/>
<dbReference type="STRING" id="640132.Srot_2407"/>
<evidence type="ECO:0000313" key="2">
    <source>
        <dbReference type="EMBL" id="ADG98851.1"/>
    </source>
</evidence>
<dbReference type="eggNOG" id="COG0451">
    <property type="taxonomic scope" value="Bacteria"/>
</dbReference>
<keyword evidence="3" id="KW-1185">Reference proteome</keyword>
<organism evidence="2 3">
    <name type="scientific">Segniliparus rotundus (strain ATCC BAA-972 / CDC 1076 / CIP 108378 / DSM 44985 / JCM 13578)</name>
    <dbReference type="NCBI Taxonomy" id="640132"/>
    <lineage>
        <taxon>Bacteria</taxon>
        <taxon>Bacillati</taxon>
        <taxon>Actinomycetota</taxon>
        <taxon>Actinomycetes</taxon>
        <taxon>Mycobacteriales</taxon>
        <taxon>Segniliparaceae</taxon>
        <taxon>Segniliparus</taxon>
    </lineage>
</organism>
<dbReference type="KEGG" id="srt:Srot_2407"/>
<accession>D6ZAW5</accession>
<feature type="domain" description="NAD-dependent epimerase/dehydratase" evidence="1">
    <location>
        <begin position="13"/>
        <end position="237"/>
    </location>
</feature>
<dbReference type="InterPro" id="IPR001509">
    <property type="entry name" value="Epimerase_deHydtase"/>
</dbReference>
<dbReference type="PANTHER" id="PTHR48079">
    <property type="entry name" value="PROTEIN YEEZ"/>
    <property type="match status" value="1"/>
</dbReference>
<name>D6ZAW5_SEGRD</name>
<dbReference type="GO" id="GO:0004029">
    <property type="term" value="F:aldehyde dehydrogenase (NAD+) activity"/>
    <property type="evidence" value="ECO:0007669"/>
    <property type="project" value="TreeGrafter"/>
</dbReference>
<dbReference type="Gene3D" id="3.40.50.720">
    <property type="entry name" value="NAD(P)-binding Rossmann-like Domain"/>
    <property type="match status" value="1"/>
</dbReference>
<dbReference type="InterPro" id="IPR051783">
    <property type="entry name" value="NAD(P)-dependent_oxidoreduct"/>
</dbReference>
<sequence length="331" mass="35908">MSAKSSGGLRLALTGATGDFGRAVLSWALSNDDISEVTALGRRATGVAHAKLREGALDLGGAINLEPVRGYDALVHLAYCVEEPRDKRLAHRVNVLATRALIEEANRVGVRHLVLTSSADALGTAACGTGHYATEAHYPAGDSDNGHYYFQHKALLEHLANWYWANAPEDAAKLAVVRPCYIVGEHFDNSGLRTFLSKIVAFPEPRRSRYQFLWDADLVAAYAVILQQGLTGLYNVAPHDSTSVAEICAQTKAWLLPGPLGLFKAAADILFRLRLTPYSGHWATLGDPLITAEKLRSQTGWRPSMSSAEAFSQYRAARCRSPRTPGRTAAI</sequence>
<dbReference type="RefSeq" id="WP_013139301.1">
    <property type="nucleotide sequence ID" value="NC_014168.1"/>
</dbReference>
<dbReference type="PANTHER" id="PTHR48079:SF6">
    <property type="entry name" value="NAD(P)-BINDING DOMAIN-CONTAINING PROTEIN-RELATED"/>
    <property type="match status" value="1"/>
</dbReference>
<protein>
    <submittedName>
        <fullName evidence="2">NAD-dependent epimerase/dehydratase</fullName>
    </submittedName>
</protein>
<dbReference type="SUPFAM" id="SSF51735">
    <property type="entry name" value="NAD(P)-binding Rossmann-fold domains"/>
    <property type="match status" value="1"/>
</dbReference>
<dbReference type="GO" id="GO:0005737">
    <property type="term" value="C:cytoplasm"/>
    <property type="evidence" value="ECO:0007669"/>
    <property type="project" value="TreeGrafter"/>
</dbReference>
<dbReference type="EMBL" id="CP001958">
    <property type="protein sequence ID" value="ADG98851.1"/>
    <property type="molecule type" value="Genomic_DNA"/>
</dbReference>
<proteinExistence type="predicted"/>